<dbReference type="PANTHER" id="PTHR43825:SF1">
    <property type="entry name" value="TRANSKETOLASE-LIKE PYRIMIDINE-BINDING DOMAIN-CONTAINING PROTEIN"/>
    <property type="match status" value="1"/>
</dbReference>
<dbReference type="EMBL" id="MIJZ01000012">
    <property type="protein sequence ID" value="OEG11897.1"/>
    <property type="molecule type" value="Genomic_DNA"/>
</dbReference>
<reference evidence="6" key="1">
    <citation type="submission" date="2016-09" db="EMBL/GenBank/DDBJ databases">
        <authorList>
            <person name="Gulvik C.A."/>
        </authorList>
    </citation>
    <scope>NUCLEOTIDE SEQUENCE [LARGE SCALE GENOMIC DNA]</scope>
    <source>
        <strain evidence="6">DSM 23328</strain>
    </source>
</reference>
<dbReference type="AlphaFoldDB" id="A0A1E5GGX8"/>
<dbReference type="InterPro" id="IPR009014">
    <property type="entry name" value="Transketo_C/PFOR_II"/>
</dbReference>
<dbReference type="SUPFAM" id="SSF52518">
    <property type="entry name" value="Thiamin diphosphate-binding fold (THDP-binding)"/>
    <property type="match status" value="1"/>
</dbReference>
<evidence type="ECO:0000256" key="1">
    <source>
        <dbReference type="ARBA" id="ARBA00001964"/>
    </source>
</evidence>
<dbReference type="PANTHER" id="PTHR43825">
    <property type="entry name" value="PYRUVATE DEHYDROGENASE E1 COMPONENT"/>
    <property type="match status" value="1"/>
</dbReference>
<dbReference type="CDD" id="cd07033">
    <property type="entry name" value="TPP_PYR_DXS_TK_like"/>
    <property type="match status" value="1"/>
</dbReference>
<accession>A0A1E5GGX8</accession>
<organism evidence="5 6">
    <name type="scientific">Enterococcus ureasiticus</name>
    <dbReference type="NCBI Taxonomy" id="903984"/>
    <lineage>
        <taxon>Bacteria</taxon>
        <taxon>Bacillati</taxon>
        <taxon>Bacillota</taxon>
        <taxon>Bacilli</taxon>
        <taxon>Lactobacillales</taxon>
        <taxon>Enterococcaceae</taxon>
        <taxon>Enterococcus</taxon>
    </lineage>
</organism>
<comment type="cofactor">
    <cofactor evidence="1">
        <name>thiamine diphosphate</name>
        <dbReference type="ChEBI" id="CHEBI:58937"/>
    </cofactor>
</comment>
<dbReference type="Gene3D" id="3.40.50.970">
    <property type="match status" value="1"/>
</dbReference>
<dbReference type="InterPro" id="IPR033248">
    <property type="entry name" value="Transketolase_C"/>
</dbReference>
<evidence type="ECO:0000256" key="2">
    <source>
        <dbReference type="ARBA" id="ARBA00007131"/>
    </source>
</evidence>
<dbReference type="SMART" id="SM00861">
    <property type="entry name" value="Transket_pyr"/>
    <property type="match status" value="1"/>
</dbReference>
<comment type="caution">
    <text evidence="5">The sequence shown here is derived from an EMBL/GenBank/DDBJ whole genome shotgun (WGS) entry which is preliminary data.</text>
</comment>
<evidence type="ECO:0000313" key="5">
    <source>
        <dbReference type="EMBL" id="OEG11897.1"/>
    </source>
</evidence>
<dbReference type="Proteomes" id="UP000094068">
    <property type="component" value="Unassembled WGS sequence"/>
</dbReference>
<gene>
    <name evidence="5" type="ORF">BCR21_06590</name>
</gene>
<dbReference type="SUPFAM" id="SSF52922">
    <property type="entry name" value="TK C-terminal domain-like"/>
    <property type="match status" value="1"/>
</dbReference>
<dbReference type="STRING" id="903984.BCR21_06590"/>
<dbReference type="FunFam" id="3.40.50.970:FF:000129">
    <property type="entry name" value="Transketolase"/>
    <property type="match status" value="1"/>
</dbReference>
<dbReference type="InterPro" id="IPR005475">
    <property type="entry name" value="Transketolase-like_Pyr-bd"/>
</dbReference>
<protein>
    <submittedName>
        <fullName evidence="5">Transketolase</fullName>
    </submittedName>
</protein>
<proteinExistence type="inferred from homology"/>
<comment type="similarity">
    <text evidence="2">Belongs to the transketolase family.</text>
</comment>
<sequence>MMKDLEMRQVYTKTILALAEKDPKVVALEADLASSMGTSKLKEQLGKRYINVGIMEAEEMGAAAGLAVTGFVPFIHTFAPFATRRSFDQVFLSLGYAKNHAVIVGTDPGVTAEMNGGTHMPFEDIALMRVIPGNHIYEVSDPYQFKAILEYAHTAQGLFYIRTIRKQAKALYTGEEDFSKGYCRLKKGTAGTIFASGIMVEEALQASEDLEKQGISVQVIDLFRIKPMNEEIVIEAAKLGPIVTAENHNVIGGLGSAVAEIVAENHPVKMKRIGVKEQFGQVGKMAYLKGVYGLKAEAISKAMVDLLN</sequence>
<evidence type="ECO:0000256" key="3">
    <source>
        <dbReference type="ARBA" id="ARBA00023052"/>
    </source>
</evidence>
<name>A0A1E5GGX8_9ENTE</name>
<evidence type="ECO:0000313" key="6">
    <source>
        <dbReference type="Proteomes" id="UP000094068"/>
    </source>
</evidence>
<feature type="domain" description="Transketolase-like pyrimidine-binding" evidence="4">
    <location>
        <begin position="5"/>
        <end position="170"/>
    </location>
</feature>
<dbReference type="Gene3D" id="3.40.50.920">
    <property type="match status" value="1"/>
</dbReference>
<dbReference type="Pfam" id="PF02780">
    <property type="entry name" value="Transketolase_C"/>
    <property type="match status" value="1"/>
</dbReference>
<keyword evidence="3" id="KW-0786">Thiamine pyrophosphate</keyword>
<keyword evidence="6" id="KW-1185">Reference proteome</keyword>
<dbReference type="InterPro" id="IPR051157">
    <property type="entry name" value="PDH/Transketolase"/>
</dbReference>
<evidence type="ECO:0000259" key="4">
    <source>
        <dbReference type="SMART" id="SM00861"/>
    </source>
</evidence>
<dbReference type="Pfam" id="PF02779">
    <property type="entry name" value="Transket_pyr"/>
    <property type="match status" value="1"/>
</dbReference>
<dbReference type="InterPro" id="IPR029061">
    <property type="entry name" value="THDP-binding"/>
</dbReference>